<name>A0A6A6ZBY0_9PEZI</name>
<accession>A0A6A6ZBY0</accession>
<protein>
    <submittedName>
        <fullName evidence="2 4">Uncharacterized protein</fullName>
    </submittedName>
</protein>
<dbReference type="AlphaFoldDB" id="A0A6A6ZBY0"/>
<feature type="compositionally biased region" description="Polar residues" evidence="1">
    <location>
        <begin position="14"/>
        <end position="24"/>
    </location>
</feature>
<evidence type="ECO:0000313" key="3">
    <source>
        <dbReference type="Proteomes" id="UP000504636"/>
    </source>
</evidence>
<reference evidence="4" key="2">
    <citation type="submission" date="2020-04" db="EMBL/GenBank/DDBJ databases">
        <authorList>
            <consortium name="NCBI Genome Project"/>
        </authorList>
    </citation>
    <scope>NUCLEOTIDE SEQUENCE</scope>
    <source>
        <strain evidence="4">CBS 304.34</strain>
    </source>
</reference>
<evidence type="ECO:0000313" key="2">
    <source>
        <dbReference type="EMBL" id="KAF2817824.1"/>
    </source>
</evidence>
<evidence type="ECO:0000256" key="1">
    <source>
        <dbReference type="SAM" id="MobiDB-lite"/>
    </source>
</evidence>
<feature type="region of interest" description="Disordered" evidence="1">
    <location>
        <begin position="227"/>
        <end position="254"/>
    </location>
</feature>
<feature type="compositionally biased region" description="Low complexity" evidence="1">
    <location>
        <begin position="1"/>
        <end position="10"/>
    </location>
</feature>
<sequence length="301" mass="34195">MSPSTPWTSRPRPEQQQSPASSTALTSNMYSADQYHTQQSSTSYATVTSIKYLTAIERAAMRHQTPTQTTKADFFFNYQHKANFRKEFKHLASLDCLIDEVAAWVNVRQQILLNVSPPMYSPTSRLQSSGSSVICLRPRPDYSRRDAIRLQAVRAGSRRTSANPQPAAHRESWLISELLNHIVANSLAQKKGGTVKYLKLKKQGRYRPQRCWKGGWRHPGESVIYKPYKAPDDNLGGRGKSLRGQVKHQRQLGRQRDWRCGWRQHGETVVCQPYKAPDDDNLGGRGKSLRGQAEHQRQLGP</sequence>
<dbReference type="OrthoDB" id="3796140at2759"/>
<dbReference type="EMBL" id="MU003692">
    <property type="protein sequence ID" value="KAF2817824.1"/>
    <property type="molecule type" value="Genomic_DNA"/>
</dbReference>
<evidence type="ECO:0000313" key="4">
    <source>
        <dbReference type="RefSeq" id="XP_033584788.1"/>
    </source>
</evidence>
<dbReference type="RefSeq" id="XP_033584788.1">
    <property type="nucleotide sequence ID" value="XM_033724782.1"/>
</dbReference>
<feature type="region of interest" description="Disordered" evidence="1">
    <location>
        <begin position="1"/>
        <end position="24"/>
    </location>
</feature>
<reference evidence="2 4" key="1">
    <citation type="journal article" date="2020" name="Stud. Mycol.">
        <title>101 Dothideomycetes genomes: a test case for predicting lifestyles and emergence of pathogens.</title>
        <authorList>
            <person name="Haridas S."/>
            <person name="Albert R."/>
            <person name="Binder M."/>
            <person name="Bloem J."/>
            <person name="Labutti K."/>
            <person name="Salamov A."/>
            <person name="Andreopoulos B."/>
            <person name="Baker S."/>
            <person name="Barry K."/>
            <person name="Bills G."/>
            <person name="Bluhm B."/>
            <person name="Cannon C."/>
            <person name="Castanera R."/>
            <person name="Culley D."/>
            <person name="Daum C."/>
            <person name="Ezra D."/>
            <person name="Gonzalez J."/>
            <person name="Henrissat B."/>
            <person name="Kuo A."/>
            <person name="Liang C."/>
            <person name="Lipzen A."/>
            <person name="Lutzoni F."/>
            <person name="Magnuson J."/>
            <person name="Mondo S."/>
            <person name="Nolan M."/>
            <person name="Ohm R."/>
            <person name="Pangilinan J."/>
            <person name="Park H.-J."/>
            <person name="Ramirez L."/>
            <person name="Alfaro M."/>
            <person name="Sun H."/>
            <person name="Tritt A."/>
            <person name="Yoshinaga Y."/>
            <person name="Zwiers L.-H."/>
            <person name="Turgeon B."/>
            <person name="Goodwin S."/>
            <person name="Spatafora J."/>
            <person name="Crous P."/>
            <person name="Grigoriev I."/>
        </authorList>
    </citation>
    <scope>NUCLEOTIDE SEQUENCE</scope>
    <source>
        <strain evidence="2 4">CBS 304.34</strain>
    </source>
</reference>
<reference evidence="4" key="3">
    <citation type="submission" date="2025-04" db="UniProtKB">
        <authorList>
            <consortium name="RefSeq"/>
        </authorList>
    </citation>
    <scope>IDENTIFICATION</scope>
    <source>
        <strain evidence="4">CBS 304.34</strain>
    </source>
</reference>
<gene>
    <name evidence="2 4" type="ORF">BDZ99DRAFT_514041</name>
</gene>
<feature type="compositionally biased region" description="Basic and acidic residues" evidence="1">
    <location>
        <begin position="292"/>
        <end position="301"/>
    </location>
</feature>
<keyword evidence="3" id="KW-1185">Reference proteome</keyword>
<proteinExistence type="predicted"/>
<dbReference type="Proteomes" id="UP000504636">
    <property type="component" value="Unplaced"/>
</dbReference>
<organism evidence="2">
    <name type="scientific">Mytilinidion resinicola</name>
    <dbReference type="NCBI Taxonomy" id="574789"/>
    <lineage>
        <taxon>Eukaryota</taxon>
        <taxon>Fungi</taxon>
        <taxon>Dikarya</taxon>
        <taxon>Ascomycota</taxon>
        <taxon>Pezizomycotina</taxon>
        <taxon>Dothideomycetes</taxon>
        <taxon>Pleosporomycetidae</taxon>
        <taxon>Mytilinidiales</taxon>
        <taxon>Mytilinidiaceae</taxon>
        <taxon>Mytilinidion</taxon>
    </lineage>
</organism>
<dbReference type="GeneID" id="54465675"/>
<feature type="region of interest" description="Disordered" evidence="1">
    <location>
        <begin position="272"/>
        <end position="301"/>
    </location>
</feature>